<dbReference type="EMBL" id="AACHVJ010000030">
    <property type="protein sequence ID" value="EAK6317654.1"/>
    <property type="molecule type" value="Genomic_DNA"/>
</dbReference>
<name>A0A5T0ZYP1_CAMCO</name>
<dbReference type="AlphaFoldDB" id="A0A5T0ZYP1"/>
<gene>
    <name evidence="1" type="ORF">B6566_09270</name>
</gene>
<dbReference type="RefSeq" id="WP_071314934.1">
    <property type="nucleotide sequence ID" value="NZ_CP017868.1"/>
</dbReference>
<organism evidence="1">
    <name type="scientific">Campylobacter coli</name>
    <dbReference type="NCBI Taxonomy" id="195"/>
    <lineage>
        <taxon>Bacteria</taxon>
        <taxon>Pseudomonadati</taxon>
        <taxon>Campylobacterota</taxon>
        <taxon>Epsilonproteobacteria</taxon>
        <taxon>Campylobacterales</taxon>
        <taxon>Campylobacteraceae</taxon>
        <taxon>Campylobacter</taxon>
    </lineage>
</organism>
<proteinExistence type="predicted"/>
<protein>
    <submittedName>
        <fullName evidence="1">Uncharacterized protein</fullName>
    </submittedName>
</protein>
<accession>A0A5T0ZYP1</accession>
<evidence type="ECO:0000313" key="1">
    <source>
        <dbReference type="EMBL" id="EAK6317654.1"/>
    </source>
</evidence>
<sequence length="235" mass="27980">MKFSLVLDDEVLIEFEKFKNSLECDKNTIENLFKYYKPTHLINLKQIQKLEESNLVIDSDIKSAFLQSGYANLTLEKLSQKTTLKIILTNDKNKSFPYLYIKDEKIENNLCATFKQKESREKAFEYFKNLFLEANSIFIYDQYLTQENLNDFIEICSINKNIYLPKYIYSRINPHNEMIKIDKQNNRYLGCHDRYILIYYPTYKIELILTSGIDYLLDTEKDFTYIVRVITSSTS</sequence>
<comment type="caution">
    <text evidence="1">The sequence shown here is derived from an EMBL/GenBank/DDBJ whole genome shotgun (WGS) entry which is preliminary data.</text>
</comment>
<reference evidence="1" key="1">
    <citation type="submission" date="2018-05" db="EMBL/GenBank/DDBJ databases">
        <authorList>
            <consortium name="NARMS: The National Antimicrobial Resistance Monitoring System"/>
        </authorList>
    </citation>
    <scope>NUCLEOTIDE SEQUENCE</scope>
    <source>
        <strain evidence="1">CVM N56302</strain>
    </source>
</reference>